<feature type="transmembrane region" description="Helical" evidence="2">
    <location>
        <begin position="20"/>
        <end position="42"/>
    </location>
</feature>
<proteinExistence type="predicted"/>
<comment type="caution">
    <text evidence="3">The sequence shown here is derived from an EMBL/GenBank/DDBJ whole genome shotgun (WGS) entry which is preliminary data.</text>
</comment>
<feature type="compositionally biased region" description="Acidic residues" evidence="1">
    <location>
        <begin position="155"/>
        <end position="170"/>
    </location>
</feature>
<dbReference type="Proteomes" id="UP000646548">
    <property type="component" value="Unassembled WGS sequence"/>
</dbReference>
<accession>A0A834FKX7</accession>
<keyword evidence="2" id="KW-0812">Transmembrane</keyword>
<evidence type="ECO:0000313" key="3">
    <source>
        <dbReference type="EMBL" id="KAF6735750.1"/>
    </source>
</evidence>
<dbReference type="OrthoDB" id="9414978at2759"/>
<dbReference type="AlphaFoldDB" id="A0A834FKX7"/>
<keyword evidence="2" id="KW-0472">Membrane</keyword>
<name>A0A834FKX7_ORYME</name>
<reference evidence="3" key="1">
    <citation type="journal article" name="BMC Genomics">
        <title>Long-read sequencing and de novo genome assembly of marine medaka (Oryzias melastigma).</title>
        <authorList>
            <person name="Liang P."/>
            <person name="Saqib H.S.A."/>
            <person name="Ni X."/>
            <person name="Shen Y."/>
        </authorList>
    </citation>
    <scope>NUCLEOTIDE SEQUENCE</scope>
    <source>
        <strain evidence="3">Bigg-433</strain>
    </source>
</reference>
<keyword evidence="2" id="KW-1133">Transmembrane helix</keyword>
<sequence>MEDLCNNTETKVWNFECYPFVARLVFWVLCAMLFLSAILNFICCIMKFKSGKVMCVKVRKSFHLNGSRSSQASCQMEDNPIYGNLNYMQTSVGVYTESEACCSSVSPSSLGNLQRVASDPQSKSQDCYANLTLKAPRQKAKCGSPQPQFSREASLEEPTESEREDNEENPDAVSTVSDLYASVQTQRAKTIDCADGMEEYANHL</sequence>
<feature type="region of interest" description="Disordered" evidence="1">
    <location>
        <begin position="138"/>
        <end position="178"/>
    </location>
</feature>
<evidence type="ECO:0000313" key="4">
    <source>
        <dbReference type="Proteomes" id="UP000646548"/>
    </source>
</evidence>
<organism evidence="3 4">
    <name type="scientific">Oryzias melastigma</name>
    <name type="common">Marine medaka</name>
    <dbReference type="NCBI Taxonomy" id="30732"/>
    <lineage>
        <taxon>Eukaryota</taxon>
        <taxon>Metazoa</taxon>
        <taxon>Chordata</taxon>
        <taxon>Craniata</taxon>
        <taxon>Vertebrata</taxon>
        <taxon>Euteleostomi</taxon>
        <taxon>Actinopterygii</taxon>
        <taxon>Neopterygii</taxon>
        <taxon>Teleostei</taxon>
        <taxon>Neoteleostei</taxon>
        <taxon>Acanthomorphata</taxon>
        <taxon>Ovalentaria</taxon>
        <taxon>Atherinomorphae</taxon>
        <taxon>Beloniformes</taxon>
        <taxon>Adrianichthyidae</taxon>
        <taxon>Oryziinae</taxon>
        <taxon>Oryzias</taxon>
    </lineage>
</organism>
<dbReference type="Pfam" id="PF15330">
    <property type="entry name" value="SIT"/>
    <property type="match status" value="1"/>
</dbReference>
<protein>
    <submittedName>
        <fullName evidence="3">Uncharacterized protein</fullName>
    </submittedName>
</protein>
<evidence type="ECO:0000256" key="1">
    <source>
        <dbReference type="SAM" id="MobiDB-lite"/>
    </source>
</evidence>
<evidence type="ECO:0000256" key="2">
    <source>
        <dbReference type="SAM" id="Phobius"/>
    </source>
</evidence>
<gene>
    <name evidence="3" type="ORF">FQA47_024813</name>
</gene>
<dbReference type="EMBL" id="WKFB01000101">
    <property type="protein sequence ID" value="KAF6735750.1"/>
    <property type="molecule type" value="Genomic_DNA"/>
</dbReference>